<evidence type="ECO:0000256" key="9">
    <source>
        <dbReference type="ARBA" id="ARBA00022989"/>
    </source>
</evidence>
<evidence type="ECO:0000256" key="1">
    <source>
        <dbReference type="ARBA" id="ARBA00001936"/>
    </source>
</evidence>
<keyword evidence="10" id="KW-0482">Metalloprotease</keyword>
<evidence type="ECO:0000256" key="3">
    <source>
        <dbReference type="ARBA" id="ARBA00004479"/>
    </source>
</evidence>
<evidence type="ECO:0000256" key="10">
    <source>
        <dbReference type="ARBA" id="ARBA00023049"/>
    </source>
</evidence>
<keyword evidence="9" id="KW-1133">Transmembrane helix</keyword>
<dbReference type="EMBL" id="JAWLIP010000002">
    <property type="protein sequence ID" value="MDV6225666.1"/>
    <property type="molecule type" value="Genomic_DNA"/>
</dbReference>
<dbReference type="RefSeq" id="WP_317560666.1">
    <property type="nucleotide sequence ID" value="NZ_JAWLIP010000002.1"/>
</dbReference>
<evidence type="ECO:0000256" key="12">
    <source>
        <dbReference type="ARBA" id="ARBA00023180"/>
    </source>
</evidence>
<keyword evidence="4" id="KW-0645">Protease</keyword>
<comment type="subcellular location">
    <subcellularLocation>
        <location evidence="3">Membrane</location>
        <topology evidence="3">Single-pass type I membrane protein</topology>
    </subcellularLocation>
</comment>
<organism evidence="13 14">
    <name type="scientific">Nitratireductor aquimarinus</name>
    <dbReference type="NCBI Taxonomy" id="889300"/>
    <lineage>
        <taxon>Bacteria</taxon>
        <taxon>Pseudomonadati</taxon>
        <taxon>Pseudomonadota</taxon>
        <taxon>Alphaproteobacteria</taxon>
        <taxon>Hyphomicrobiales</taxon>
        <taxon>Phyllobacteriaceae</taxon>
        <taxon>Nitratireductor</taxon>
    </lineage>
</organism>
<dbReference type="Proteomes" id="UP001185659">
    <property type="component" value="Unassembled WGS sequence"/>
</dbReference>
<evidence type="ECO:0000256" key="6">
    <source>
        <dbReference type="ARBA" id="ARBA00022723"/>
    </source>
</evidence>
<keyword evidence="5" id="KW-0812">Transmembrane</keyword>
<reference evidence="13 14" key="1">
    <citation type="submission" date="2023-10" db="EMBL/GenBank/DDBJ databases">
        <authorList>
            <person name="Venkata Ramana C."/>
            <person name="Sasikala C."/>
            <person name="Dhurka M."/>
        </authorList>
    </citation>
    <scope>NUCLEOTIDE SEQUENCE [LARGE SCALE GENOMIC DNA]</scope>
    <source>
        <strain evidence="13 14">KCTC 32151</strain>
    </source>
</reference>
<evidence type="ECO:0000313" key="14">
    <source>
        <dbReference type="Proteomes" id="UP001185659"/>
    </source>
</evidence>
<evidence type="ECO:0000256" key="5">
    <source>
        <dbReference type="ARBA" id="ARBA00022692"/>
    </source>
</evidence>
<sequence>MKTHAKATAIPMAERFADRLFQLAAAFPFLLLLALVVGLVTATPAKSREIVCAGKNLLTELATDDPAALEEVRRQAAETPNGSGLLWRVEKEGVEPSYLFGTMHMSDPRVVTLTEDAQAAFDASERVVIETTDILDQSKMAAAMFKRPELMMFTGDETLADHLSEEDRKAVSEALAERGVPFSSVQKMKPWMLISLVALPGCELERKEAGMPILDIKLAADAEASGKEVLGLESAVEQLDAMALLPLDLHMRGLVETLALGDGLDDVMETMVALYAQGETGMFWPLIRVAIPQEESAGDDYAAFDEAMIKVRNGTMAERAAPILDRGRAFIAVGALHLPGEEGLIELLRAEGYAVEPVL</sequence>
<evidence type="ECO:0000256" key="7">
    <source>
        <dbReference type="ARBA" id="ARBA00022729"/>
    </source>
</evidence>
<protein>
    <submittedName>
        <fullName evidence="13">TraB/GumN family protein</fullName>
    </submittedName>
</protein>
<proteinExistence type="predicted"/>
<keyword evidence="14" id="KW-1185">Reference proteome</keyword>
<evidence type="ECO:0000256" key="4">
    <source>
        <dbReference type="ARBA" id="ARBA00022670"/>
    </source>
</evidence>
<comment type="caution">
    <text evidence="13">The sequence shown here is derived from an EMBL/GenBank/DDBJ whole genome shotgun (WGS) entry which is preliminary data.</text>
</comment>
<dbReference type="CDD" id="cd14789">
    <property type="entry name" value="Tiki"/>
    <property type="match status" value="1"/>
</dbReference>
<dbReference type="InterPro" id="IPR040230">
    <property type="entry name" value="TIKI1/2-like"/>
</dbReference>
<evidence type="ECO:0000256" key="8">
    <source>
        <dbReference type="ARBA" id="ARBA00022801"/>
    </source>
</evidence>
<keyword evidence="6" id="KW-0479">Metal-binding</keyword>
<dbReference type="PANTHER" id="PTHR31120">
    <property type="entry name" value="METALLOPROTEASE TIKI"/>
    <property type="match status" value="1"/>
</dbReference>
<evidence type="ECO:0000313" key="13">
    <source>
        <dbReference type="EMBL" id="MDV6225666.1"/>
    </source>
</evidence>
<dbReference type="Pfam" id="PF01963">
    <property type="entry name" value="TraB_PrgY_gumN"/>
    <property type="match status" value="1"/>
</dbReference>
<keyword evidence="8" id="KW-0378">Hydrolase</keyword>
<accession>A0ABU4AHR1</accession>
<dbReference type="InterPro" id="IPR002816">
    <property type="entry name" value="TraB/PrgY/GumN_fam"/>
</dbReference>
<comment type="cofactor">
    <cofactor evidence="2">
        <name>Co(2+)</name>
        <dbReference type="ChEBI" id="CHEBI:48828"/>
    </cofactor>
</comment>
<keyword evidence="12" id="KW-0325">Glycoprotein</keyword>
<name>A0ABU4AHR1_9HYPH</name>
<evidence type="ECO:0000256" key="2">
    <source>
        <dbReference type="ARBA" id="ARBA00001941"/>
    </source>
</evidence>
<keyword evidence="11" id="KW-0472">Membrane</keyword>
<keyword evidence="7" id="KW-0732">Signal</keyword>
<comment type="cofactor">
    <cofactor evidence="1">
        <name>Mn(2+)</name>
        <dbReference type="ChEBI" id="CHEBI:29035"/>
    </cofactor>
</comment>
<gene>
    <name evidence="13" type="ORF">R2G56_05150</name>
</gene>
<dbReference type="PANTHER" id="PTHR31120:SF6">
    <property type="entry name" value="METALLOPROTEASE TIKI HOMOLOG"/>
    <property type="match status" value="1"/>
</dbReference>
<evidence type="ECO:0000256" key="11">
    <source>
        <dbReference type="ARBA" id="ARBA00023136"/>
    </source>
</evidence>